<accession>A0A398BN34</accession>
<organism evidence="1 2">
    <name type="scientific">Gemmobacter lutimaris</name>
    <dbReference type="NCBI Taxonomy" id="2306023"/>
    <lineage>
        <taxon>Bacteria</taxon>
        <taxon>Pseudomonadati</taxon>
        <taxon>Pseudomonadota</taxon>
        <taxon>Alphaproteobacteria</taxon>
        <taxon>Rhodobacterales</taxon>
        <taxon>Paracoccaceae</taxon>
        <taxon>Gemmobacter</taxon>
    </lineage>
</organism>
<dbReference type="AlphaFoldDB" id="A0A398BN34"/>
<dbReference type="Gene3D" id="3.30.530.20">
    <property type="match status" value="1"/>
</dbReference>
<sequence length="143" mass="15563">MDEHTVFIAAAPDAVWRALHDPELLKRVIPGCELVTPKGPAEMQVKAAIEIAFFRRVVTGRLRLHDEVPGQKLRMNANVGERAKGVVHVTLAPENAGTRLAYTVKADVKIKAAGLGDFVINRTAQKLGGQFFKNLGNEVTKVA</sequence>
<dbReference type="PANTHER" id="PTHR38588">
    <property type="entry name" value="BLL0334 PROTEIN"/>
    <property type="match status" value="1"/>
</dbReference>
<dbReference type="InterPro" id="IPR023393">
    <property type="entry name" value="START-like_dom_sf"/>
</dbReference>
<dbReference type="InterPro" id="IPR010419">
    <property type="entry name" value="CO_DH_gsu"/>
</dbReference>
<dbReference type="SUPFAM" id="SSF55961">
    <property type="entry name" value="Bet v1-like"/>
    <property type="match status" value="1"/>
</dbReference>
<comment type="caution">
    <text evidence="1">The sequence shown here is derived from an EMBL/GenBank/DDBJ whole genome shotgun (WGS) entry which is preliminary data.</text>
</comment>
<evidence type="ECO:0000313" key="1">
    <source>
        <dbReference type="EMBL" id="RID90997.1"/>
    </source>
</evidence>
<gene>
    <name evidence="1" type="ORF">D2N39_15530</name>
</gene>
<keyword evidence="2" id="KW-1185">Reference proteome</keyword>
<dbReference type="OrthoDB" id="9787428at2"/>
<evidence type="ECO:0000313" key="2">
    <source>
        <dbReference type="Proteomes" id="UP000266649"/>
    </source>
</evidence>
<dbReference type="RefSeq" id="WP_119135688.1">
    <property type="nucleotide sequence ID" value="NZ_QXXQ01000009.1"/>
</dbReference>
<dbReference type="PANTHER" id="PTHR38588:SF1">
    <property type="entry name" value="BLL0334 PROTEIN"/>
    <property type="match status" value="1"/>
</dbReference>
<proteinExistence type="predicted"/>
<dbReference type="EMBL" id="QXXQ01000009">
    <property type="protein sequence ID" value="RID90997.1"/>
    <property type="molecule type" value="Genomic_DNA"/>
</dbReference>
<dbReference type="Proteomes" id="UP000266649">
    <property type="component" value="Unassembled WGS sequence"/>
</dbReference>
<dbReference type="Pfam" id="PF06240">
    <property type="entry name" value="COXG"/>
    <property type="match status" value="1"/>
</dbReference>
<reference evidence="1 2" key="1">
    <citation type="submission" date="2018-09" db="EMBL/GenBank/DDBJ databases">
        <title>Gemmobacter lutimaris sp. nov., a marine bacterium isolated from tidal flat.</title>
        <authorList>
            <person name="Lee D.W."/>
            <person name="Yoo Y."/>
            <person name="Kim J.-J."/>
            <person name="Kim B.S."/>
        </authorList>
    </citation>
    <scope>NUCLEOTIDE SEQUENCE [LARGE SCALE GENOMIC DNA]</scope>
    <source>
        <strain evidence="1 2">YJ-T1-11</strain>
    </source>
</reference>
<name>A0A398BN34_9RHOB</name>
<protein>
    <submittedName>
        <fullName evidence="1">Carbon monoxide dehydrogenase</fullName>
    </submittedName>
</protein>